<dbReference type="Proteomes" id="UP000002051">
    <property type="component" value="Chromosome 6"/>
</dbReference>
<dbReference type="EMBL" id="CM001222">
    <property type="protein sequence ID" value="AES75912.2"/>
    <property type="molecule type" value="Genomic_DNA"/>
</dbReference>
<reference evidence="2 4" key="2">
    <citation type="journal article" date="2014" name="BMC Genomics">
        <title>An improved genome release (version Mt4.0) for the model legume Medicago truncatula.</title>
        <authorList>
            <person name="Tang H."/>
            <person name="Krishnakumar V."/>
            <person name="Bidwell S."/>
            <person name="Rosen B."/>
            <person name="Chan A."/>
            <person name="Zhou S."/>
            <person name="Gentzbittel L."/>
            <person name="Childs K.L."/>
            <person name="Yandell M."/>
            <person name="Gundlach H."/>
            <person name="Mayer K.F."/>
            <person name="Schwartz D.C."/>
            <person name="Town C.D."/>
        </authorList>
    </citation>
    <scope>GENOME REANNOTATION</scope>
    <source>
        <strain evidence="3 4">cv. Jemalong A17</strain>
    </source>
</reference>
<evidence type="ECO:0000313" key="2">
    <source>
        <dbReference type="EMBL" id="AES75912.2"/>
    </source>
</evidence>
<evidence type="ECO:0000256" key="1">
    <source>
        <dbReference type="SAM" id="MobiDB-lite"/>
    </source>
</evidence>
<evidence type="ECO:0000313" key="3">
    <source>
        <dbReference type="EnsemblPlants" id="AES75912"/>
    </source>
</evidence>
<proteinExistence type="predicted"/>
<reference evidence="3" key="3">
    <citation type="submission" date="2015-04" db="UniProtKB">
        <authorList>
            <consortium name="EnsemblPlants"/>
        </authorList>
    </citation>
    <scope>IDENTIFICATION</scope>
    <source>
        <strain evidence="3">cv. Jemalong A17</strain>
    </source>
</reference>
<accession>G7KNS8</accession>
<protein>
    <submittedName>
        <fullName evidence="2 3">Uncharacterized protein</fullName>
    </submittedName>
</protein>
<reference evidence="2 4" key="1">
    <citation type="journal article" date="2011" name="Nature">
        <title>The Medicago genome provides insight into the evolution of rhizobial symbioses.</title>
        <authorList>
            <person name="Young N.D."/>
            <person name="Debelle F."/>
            <person name="Oldroyd G.E."/>
            <person name="Geurts R."/>
            <person name="Cannon S.B."/>
            <person name="Udvardi M.K."/>
            <person name="Benedito V.A."/>
            <person name="Mayer K.F."/>
            <person name="Gouzy J."/>
            <person name="Schoof H."/>
            <person name="Van de Peer Y."/>
            <person name="Proost S."/>
            <person name="Cook D.R."/>
            <person name="Meyers B.C."/>
            <person name="Spannagl M."/>
            <person name="Cheung F."/>
            <person name="De Mita S."/>
            <person name="Krishnakumar V."/>
            <person name="Gundlach H."/>
            <person name="Zhou S."/>
            <person name="Mudge J."/>
            <person name="Bharti A.K."/>
            <person name="Murray J.D."/>
            <person name="Naoumkina M.A."/>
            <person name="Rosen B."/>
            <person name="Silverstein K.A."/>
            <person name="Tang H."/>
            <person name="Rombauts S."/>
            <person name="Zhao P.X."/>
            <person name="Zhou P."/>
            <person name="Barbe V."/>
            <person name="Bardou P."/>
            <person name="Bechner M."/>
            <person name="Bellec A."/>
            <person name="Berger A."/>
            <person name="Berges H."/>
            <person name="Bidwell S."/>
            <person name="Bisseling T."/>
            <person name="Choisne N."/>
            <person name="Couloux A."/>
            <person name="Denny R."/>
            <person name="Deshpande S."/>
            <person name="Dai X."/>
            <person name="Doyle J.J."/>
            <person name="Dudez A.M."/>
            <person name="Farmer A.D."/>
            <person name="Fouteau S."/>
            <person name="Franken C."/>
            <person name="Gibelin C."/>
            <person name="Gish J."/>
            <person name="Goldstein S."/>
            <person name="Gonzalez A.J."/>
            <person name="Green P.J."/>
            <person name="Hallab A."/>
            <person name="Hartog M."/>
            <person name="Hua A."/>
            <person name="Humphray S.J."/>
            <person name="Jeong D.H."/>
            <person name="Jing Y."/>
            <person name="Jocker A."/>
            <person name="Kenton S.M."/>
            <person name="Kim D.J."/>
            <person name="Klee K."/>
            <person name="Lai H."/>
            <person name="Lang C."/>
            <person name="Lin S."/>
            <person name="Macmil S.L."/>
            <person name="Magdelenat G."/>
            <person name="Matthews L."/>
            <person name="McCorrison J."/>
            <person name="Monaghan E.L."/>
            <person name="Mun J.H."/>
            <person name="Najar F.Z."/>
            <person name="Nicholson C."/>
            <person name="Noirot C."/>
            <person name="O'Bleness M."/>
            <person name="Paule C.R."/>
            <person name="Poulain J."/>
            <person name="Prion F."/>
            <person name="Qin B."/>
            <person name="Qu C."/>
            <person name="Retzel E.F."/>
            <person name="Riddle C."/>
            <person name="Sallet E."/>
            <person name="Samain S."/>
            <person name="Samson N."/>
            <person name="Sanders I."/>
            <person name="Saurat O."/>
            <person name="Scarpelli C."/>
            <person name="Schiex T."/>
            <person name="Segurens B."/>
            <person name="Severin A.J."/>
            <person name="Sherrier D.J."/>
            <person name="Shi R."/>
            <person name="Sims S."/>
            <person name="Singer S.R."/>
            <person name="Sinharoy S."/>
            <person name="Sterck L."/>
            <person name="Viollet A."/>
            <person name="Wang B.B."/>
            <person name="Wang K."/>
            <person name="Wang M."/>
            <person name="Wang X."/>
            <person name="Warfsmann J."/>
            <person name="Weissenbach J."/>
            <person name="White D.D."/>
            <person name="White J.D."/>
            <person name="Wiley G.B."/>
            <person name="Wincker P."/>
            <person name="Xing Y."/>
            <person name="Yang L."/>
            <person name="Yao Z."/>
            <person name="Ying F."/>
            <person name="Zhai J."/>
            <person name="Zhou L."/>
            <person name="Zuber A."/>
            <person name="Denarie J."/>
            <person name="Dixon R.A."/>
            <person name="May G.D."/>
            <person name="Schwartz D.C."/>
            <person name="Rogers J."/>
            <person name="Quetier F."/>
            <person name="Town C.D."/>
            <person name="Roe B.A."/>
        </authorList>
    </citation>
    <scope>NUCLEOTIDE SEQUENCE [LARGE SCALE GENOMIC DNA]</scope>
    <source>
        <strain evidence="2">A17</strain>
        <strain evidence="3 4">cv. Jemalong A17</strain>
    </source>
</reference>
<feature type="region of interest" description="Disordered" evidence="1">
    <location>
        <begin position="15"/>
        <end position="36"/>
    </location>
</feature>
<name>G7KNS8_MEDTR</name>
<organism evidence="2 4">
    <name type="scientific">Medicago truncatula</name>
    <name type="common">Barrel medic</name>
    <name type="synonym">Medicago tribuloides</name>
    <dbReference type="NCBI Taxonomy" id="3880"/>
    <lineage>
        <taxon>Eukaryota</taxon>
        <taxon>Viridiplantae</taxon>
        <taxon>Streptophyta</taxon>
        <taxon>Embryophyta</taxon>
        <taxon>Tracheophyta</taxon>
        <taxon>Spermatophyta</taxon>
        <taxon>Magnoliopsida</taxon>
        <taxon>eudicotyledons</taxon>
        <taxon>Gunneridae</taxon>
        <taxon>Pentapetalae</taxon>
        <taxon>rosids</taxon>
        <taxon>fabids</taxon>
        <taxon>Fabales</taxon>
        <taxon>Fabaceae</taxon>
        <taxon>Papilionoideae</taxon>
        <taxon>50 kb inversion clade</taxon>
        <taxon>NPAAA clade</taxon>
        <taxon>Hologalegina</taxon>
        <taxon>IRL clade</taxon>
        <taxon>Trifolieae</taxon>
        <taxon>Medicago</taxon>
    </lineage>
</organism>
<feature type="compositionally biased region" description="Basic and acidic residues" evidence="1">
    <location>
        <begin position="24"/>
        <end position="36"/>
    </location>
</feature>
<evidence type="ECO:0000313" key="4">
    <source>
        <dbReference type="Proteomes" id="UP000002051"/>
    </source>
</evidence>
<accession>A0A0C3VX14</accession>
<dbReference type="PaxDb" id="3880-AES75912"/>
<sequence length="70" mass="7886">MDVWDAVTNGRYQPQVVANNVAQDKPKADSSDDDKKKFQYDLKARNILISSLGVNEYRSVSHCKTAKDPD</sequence>
<dbReference type="AlphaFoldDB" id="G7KNS8"/>
<dbReference type="EnsemblPlants" id="AES75912">
    <property type="protein sequence ID" value="AES75912"/>
    <property type="gene ID" value="MTR_6g061830"/>
</dbReference>
<keyword evidence="4" id="KW-1185">Reference proteome</keyword>
<dbReference type="eggNOG" id="ENOG502R73W">
    <property type="taxonomic scope" value="Eukaryota"/>
</dbReference>
<gene>
    <name evidence="2" type="ordered locus">MTR_6g061830</name>
</gene>
<dbReference type="HOGENOM" id="CLU_203462_0_0_1"/>